<dbReference type="AlphaFoldDB" id="A0A2H1JZP3"/>
<dbReference type="Proteomes" id="UP000234333">
    <property type="component" value="Unassembled WGS sequence"/>
</dbReference>
<accession>A0A2H1JZP3</accession>
<dbReference type="GeneID" id="99773810"/>
<evidence type="ECO:0000313" key="3">
    <source>
        <dbReference type="Proteomes" id="UP000234333"/>
    </source>
</evidence>
<keyword evidence="1" id="KW-0812">Transmembrane</keyword>
<evidence type="ECO:0000313" key="2">
    <source>
        <dbReference type="EMBL" id="SMX92961.1"/>
    </source>
</evidence>
<name>A0A2H1JZP3_9MICO</name>
<feature type="transmembrane region" description="Helical" evidence="1">
    <location>
        <begin position="32"/>
        <end position="53"/>
    </location>
</feature>
<reference evidence="2 3" key="1">
    <citation type="submission" date="2017-03" db="EMBL/GenBank/DDBJ databases">
        <authorList>
            <person name="Afonso C.L."/>
            <person name="Miller P.J."/>
            <person name="Scott M.A."/>
            <person name="Spackman E."/>
            <person name="Goraichik I."/>
            <person name="Dimitrov K.M."/>
            <person name="Suarez D.L."/>
            <person name="Swayne D.E."/>
        </authorList>
    </citation>
    <scope>NUCLEOTIDE SEQUENCE [LARGE SCALE GENOMIC DNA]</scope>
    <source>
        <strain evidence="2 3">CIP 102111</strain>
    </source>
</reference>
<keyword evidence="1" id="KW-0472">Membrane</keyword>
<evidence type="ECO:0000256" key="1">
    <source>
        <dbReference type="SAM" id="Phobius"/>
    </source>
</evidence>
<protein>
    <submittedName>
        <fullName evidence="2">Uncharacterized protein</fullName>
    </submittedName>
</protein>
<keyword evidence="1" id="KW-1133">Transmembrane helix</keyword>
<organism evidence="2 3">
    <name type="scientific">Brevibacterium casei CIP 102111</name>
    <dbReference type="NCBI Taxonomy" id="1255625"/>
    <lineage>
        <taxon>Bacteria</taxon>
        <taxon>Bacillati</taxon>
        <taxon>Actinomycetota</taxon>
        <taxon>Actinomycetes</taxon>
        <taxon>Micrococcales</taxon>
        <taxon>Brevibacteriaceae</taxon>
        <taxon>Brevibacterium</taxon>
    </lineage>
</organism>
<dbReference type="RefSeq" id="WP_101624628.1">
    <property type="nucleotide sequence ID" value="NZ_FXZC01000006.1"/>
</dbReference>
<dbReference type="EMBL" id="FXZC01000006">
    <property type="protein sequence ID" value="SMX92961.1"/>
    <property type="molecule type" value="Genomic_DNA"/>
</dbReference>
<gene>
    <name evidence="2" type="ORF">BC102111_02739</name>
</gene>
<proteinExistence type="predicted"/>
<sequence length="63" mass="6947">MRFSSPTKWIIALLFLAVSAQALSFVPRLHDAAAILWGVSFALLIGALALAIARMRSRHSKQR</sequence>